<evidence type="ECO:0000256" key="1">
    <source>
        <dbReference type="ARBA" id="ARBA00022801"/>
    </source>
</evidence>
<dbReference type="SUPFAM" id="SSF63829">
    <property type="entry name" value="Calcium-dependent phosphotriesterase"/>
    <property type="match status" value="1"/>
</dbReference>
<proteinExistence type="predicted"/>
<reference evidence="3" key="1">
    <citation type="submission" date="2020-05" db="EMBL/GenBank/DDBJ databases">
        <authorList>
            <person name="Chiriac C."/>
            <person name="Salcher M."/>
            <person name="Ghai R."/>
            <person name="Kavagutti S V."/>
        </authorList>
    </citation>
    <scope>NUCLEOTIDE SEQUENCE</scope>
</reference>
<accession>A0A6J7J0E5</accession>
<dbReference type="EMBL" id="CAFBMQ010000468">
    <property type="protein sequence ID" value="CAB4936665.1"/>
    <property type="molecule type" value="Genomic_DNA"/>
</dbReference>
<dbReference type="InterPro" id="IPR011042">
    <property type="entry name" value="6-blade_b-propeller_TolB-like"/>
</dbReference>
<dbReference type="InterPro" id="IPR051262">
    <property type="entry name" value="SMP-30/CGR1_Lactonase"/>
</dbReference>
<dbReference type="GO" id="GO:0016787">
    <property type="term" value="F:hydrolase activity"/>
    <property type="evidence" value="ECO:0007669"/>
    <property type="project" value="UniProtKB-KW"/>
</dbReference>
<gene>
    <name evidence="3" type="ORF">UFOPK3609_02251</name>
</gene>
<dbReference type="Gene3D" id="2.120.10.30">
    <property type="entry name" value="TolB, C-terminal domain"/>
    <property type="match status" value="1"/>
</dbReference>
<evidence type="ECO:0000313" key="3">
    <source>
        <dbReference type="EMBL" id="CAB4936665.1"/>
    </source>
</evidence>
<dbReference type="PANTHER" id="PTHR47572">
    <property type="entry name" value="LIPOPROTEIN-RELATED"/>
    <property type="match status" value="1"/>
</dbReference>
<organism evidence="3">
    <name type="scientific">freshwater metagenome</name>
    <dbReference type="NCBI Taxonomy" id="449393"/>
    <lineage>
        <taxon>unclassified sequences</taxon>
        <taxon>metagenomes</taxon>
        <taxon>ecological metagenomes</taxon>
    </lineage>
</organism>
<dbReference type="Pfam" id="PF08450">
    <property type="entry name" value="SGL"/>
    <property type="match status" value="1"/>
</dbReference>
<protein>
    <submittedName>
        <fullName evidence="3">Unannotated protein</fullName>
    </submittedName>
</protein>
<sequence length="296" mass="30759">MTLSTLLTGGSFFEGPRWHQGHWWVSDFYRGTVSQVSTSGEETVVLEVPTQPSGSGRLPDGSLVVVSMTDQRLLRWDGSELATYAALAPYCGGLLNDLVVDAAGHVFVGDFGFDLMAGGVPAPASLKRVDPDGTITVVAEDLLFPNGMVITADGGTLLVGETLGNRYTAFDLAADGSLSNRRVWAEFGPAPTGTTLDEVLGALVIAPDGCTGDAEGHVWAADAVGGRAVRIAPGGEVVESVAAPEGLGVYACALGGDDGRTLLLCCAPDFLEHNRRPVREGVLLTTEVAVPHAGRP</sequence>
<dbReference type="AlphaFoldDB" id="A0A6J7J0E5"/>
<dbReference type="InterPro" id="IPR013658">
    <property type="entry name" value="SGL"/>
</dbReference>
<dbReference type="PANTHER" id="PTHR47572:SF4">
    <property type="entry name" value="LACTONASE DRP35"/>
    <property type="match status" value="1"/>
</dbReference>
<name>A0A6J7J0E5_9ZZZZ</name>
<evidence type="ECO:0000259" key="2">
    <source>
        <dbReference type="Pfam" id="PF08450"/>
    </source>
</evidence>
<keyword evidence="1" id="KW-0378">Hydrolase</keyword>
<feature type="domain" description="SMP-30/Gluconolactonase/LRE-like region" evidence="2">
    <location>
        <begin position="14"/>
        <end position="264"/>
    </location>
</feature>